<gene>
    <name evidence="4" type="ORF">EJP77_18675</name>
</gene>
<dbReference type="CDD" id="cd04301">
    <property type="entry name" value="NAT_SF"/>
    <property type="match status" value="1"/>
</dbReference>
<dbReference type="Proteomes" id="UP000272464">
    <property type="component" value="Unassembled WGS sequence"/>
</dbReference>
<dbReference type="Gene3D" id="3.40.630.30">
    <property type="match status" value="1"/>
</dbReference>
<evidence type="ECO:0000313" key="5">
    <source>
        <dbReference type="Proteomes" id="UP000272464"/>
    </source>
</evidence>
<dbReference type="GO" id="GO:0008080">
    <property type="term" value="F:N-acetyltransferase activity"/>
    <property type="evidence" value="ECO:0007669"/>
    <property type="project" value="InterPro"/>
</dbReference>
<feature type="domain" description="N-acetyltransferase" evidence="3">
    <location>
        <begin position="3"/>
        <end position="133"/>
    </location>
</feature>
<dbReference type="InterPro" id="IPR000182">
    <property type="entry name" value="GNAT_dom"/>
</dbReference>
<protein>
    <submittedName>
        <fullName evidence="4">N-acetyltransferase</fullName>
    </submittedName>
</protein>
<dbReference type="InterPro" id="IPR016181">
    <property type="entry name" value="Acyl_CoA_acyltransferase"/>
</dbReference>
<dbReference type="RefSeq" id="WP_127200780.1">
    <property type="nucleotide sequence ID" value="NZ_RZNX01000012.1"/>
</dbReference>
<reference evidence="4 5" key="1">
    <citation type="submission" date="2018-12" db="EMBL/GenBank/DDBJ databases">
        <authorList>
            <person name="Sun L."/>
            <person name="Chen Z."/>
        </authorList>
    </citation>
    <scope>NUCLEOTIDE SEQUENCE [LARGE SCALE GENOMIC DNA]</scope>
    <source>
        <strain evidence="4 5">3-5-3</strain>
    </source>
</reference>
<dbReference type="Pfam" id="PF13673">
    <property type="entry name" value="Acetyltransf_10"/>
    <property type="match status" value="1"/>
</dbReference>
<organism evidence="4 5">
    <name type="scientific">Paenibacillus zeisoli</name>
    <dbReference type="NCBI Taxonomy" id="2496267"/>
    <lineage>
        <taxon>Bacteria</taxon>
        <taxon>Bacillati</taxon>
        <taxon>Bacillota</taxon>
        <taxon>Bacilli</taxon>
        <taxon>Bacillales</taxon>
        <taxon>Paenibacillaceae</taxon>
        <taxon>Paenibacillus</taxon>
    </lineage>
</organism>
<dbReference type="PROSITE" id="PS51186">
    <property type="entry name" value="GNAT"/>
    <property type="match status" value="1"/>
</dbReference>
<proteinExistence type="predicted"/>
<accession>A0A433X1U1</accession>
<dbReference type="PANTHER" id="PTHR43626">
    <property type="entry name" value="ACYL-COA N-ACYLTRANSFERASE"/>
    <property type="match status" value="1"/>
</dbReference>
<dbReference type="OrthoDB" id="8453373at2"/>
<evidence type="ECO:0000256" key="1">
    <source>
        <dbReference type="ARBA" id="ARBA00022679"/>
    </source>
</evidence>
<evidence type="ECO:0000313" key="4">
    <source>
        <dbReference type="EMBL" id="RUT28041.1"/>
    </source>
</evidence>
<dbReference type="PANTHER" id="PTHR43626:SF4">
    <property type="entry name" value="GCN5-RELATED N-ACETYLTRANSFERASE 2, CHLOROPLASTIC"/>
    <property type="match status" value="1"/>
</dbReference>
<dbReference type="EMBL" id="RZNX01000012">
    <property type="protein sequence ID" value="RUT28041.1"/>
    <property type="molecule type" value="Genomic_DNA"/>
</dbReference>
<evidence type="ECO:0000259" key="3">
    <source>
        <dbReference type="PROSITE" id="PS51186"/>
    </source>
</evidence>
<keyword evidence="5" id="KW-1185">Reference proteome</keyword>
<keyword evidence="2" id="KW-0012">Acyltransferase</keyword>
<keyword evidence="1 4" id="KW-0808">Transferase</keyword>
<dbReference type="SUPFAM" id="SSF55729">
    <property type="entry name" value="Acyl-CoA N-acyltransferases (Nat)"/>
    <property type="match status" value="1"/>
</dbReference>
<dbReference type="InterPro" id="IPR045039">
    <property type="entry name" value="NSI-like"/>
</dbReference>
<dbReference type="GO" id="GO:0005737">
    <property type="term" value="C:cytoplasm"/>
    <property type="evidence" value="ECO:0007669"/>
    <property type="project" value="TreeGrafter"/>
</dbReference>
<sequence>MNIIIKDTKEIDKQAIQELFHSVEWNSGDFPDELKQAITNSHSVITAWDNTKLVGLINALSDGVMTVYFHYMLVHGEYQSLGIGKRMMEEMLRRYSNIKTKVLISYESAEEFYRIFGFKPEEGTRAMFISDVV</sequence>
<name>A0A433X1U1_9BACL</name>
<dbReference type="AlphaFoldDB" id="A0A433X1U1"/>
<comment type="caution">
    <text evidence="4">The sequence shown here is derived from an EMBL/GenBank/DDBJ whole genome shotgun (WGS) entry which is preliminary data.</text>
</comment>
<evidence type="ECO:0000256" key="2">
    <source>
        <dbReference type="ARBA" id="ARBA00023315"/>
    </source>
</evidence>